<comment type="similarity">
    <text evidence="8">Belongs to the glutamate 5-kinase family.</text>
</comment>
<dbReference type="InterPro" id="IPR005715">
    <property type="entry name" value="Glu_5kinase/COase_Synthase"/>
</dbReference>
<dbReference type="Proteomes" id="UP001298681">
    <property type="component" value="Unassembled WGS sequence"/>
</dbReference>
<dbReference type="PRINTS" id="PR00474">
    <property type="entry name" value="GLU5KINASE"/>
</dbReference>
<evidence type="ECO:0000313" key="11">
    <source>
        <dbReference type="Proteomes" id="UP001298681"/>
    </source>
</evidence>
<dbReference type="PROSITE" id="PS00902">
    <property type="entry name" value="GLUTAMATE_5_KINASE"/>
    <property type="match status" value="1"/>
</dbReference>
<dbReference type="InterPro" id="IPR001057">
    <property type="entry name" value="Glu/AcGlu_kinase"/>
</dbReference>
<evidence type="ECO:0000259" key="9">
    <source>
        <dbReference type="Pfam" id="PF00696"/>
    </source>
</evidence>
<evidence type="ECO:0000256" key="8">
    <source>
        <dbReference type="HAMAP-Rule" id="MF_00456"/>
    </source>
</evidence>
<accession>A0ABS9MLA8</accession>
<keyword evidence="5 8" id="KW-0547">Nucleotide-binding</keyword>
<evidence type="ECO:0000256" key="2">
    <source>
        <dbReference type="ARBA" id="ARBA00022605"/>
    </source>
</evidence>
<dbReference type="EC" id="2.7.2.11" evidence="8"/>
<keyword evidence="2 8" id="KW-0028">Amino-acid biosynthesis</keyword>
<organism evidence="10 11">
    <name type="scientific">Anaeromassilibacillus senegalensis</name>
    <dbReference type="NCBI Taxonomy" id="1673717"/>
    <lineage>
        <taxon>Bacteria</taxon>
        <taxon>Bacillati</taxon>
        <taxon>Bacillota</taxon>
        <taxon>Clostridia</taxon>
        <taxon>Eubacteriales</taxon>
        <taxon>Acutalibacteraceae</taxon>
        <taxon>Anaeromassilibacillus</taxon>
    </lineage>
</organism>
<proteinExistence type="inferred from homology"/>
<dbReference type="RefSeq" id="WP_087234357.1">
    <property type="nucleotide sequence ID" value="NZ_JAKNHQ010000019.1"/>
</dbReference>
<comment type="catalytic activity">
    <reaction evidence="8">
        <text>L-glutamate + ATP = L-glutamyl 5-phosphate + ADP</text>
        <dbReference type="Rhea" id="RHEA:14877"/>
        <dbReference type="ChEBI" id="CHEBI:29985"/>
        <dbReference type="ChEBI" id="CHEBI:30616"/>
        <dbReference type="ChEBI" id="CHEBI:58274"/>
        <dbReference type="ChEBI" id="CHEBI:456216"/>
        <dbReference type="EC" id="2.7.2.11"/>
    </reaction>
</comment>
<dbReference type="InterPro" id="IPR036393">
    <property type="entry name" value="AceGlu_kinase-like_sf"/>
</dbReference>
<feature type="domain" description="Aspartate/glutamate/uridylate kinase" evidence="9">
    <location>
        <begin position="8"/>
        <end position="240"/>
    </location>
</feature>
<comment type="subcellular location">
    <subcellularLocation>
        <location evidence="8">Cytoplasm</location>
    </subcellularLocation>
</comment>
<feature type="binding site" evidence="8">
    <location>
        <position position="155"/>
    </location>
    <ligand>
        <name>substrate</name>
    </ligand>
</feature>
<feature type="binding site" evidence="8">
    <location>
        <begin position="175"/>
        <end position="176"/>
    </location>
    <ligand>
        <name>ATP</name>
        <dbReference type="ChEBI" id="CHEBI:30616"/>
    </ligand>
</feature>
<dbReference type="InterPro" id="IPR019797">
    <property type="entry name" value="Glutamate_5-kinase_CS"/>
</dbReference>
<dbReference type="SUPFAM" id="SSF53633">
    <property type="entry name" value="Carbamate kinase-like"/>
    <property type="match status" value="1"/>
</dbReference>
<dbReference type="PIRSF" id="PIRSF000729">
    <property type="entry name" value="GK"/>
    <property type="match status" value="1"/>
</dbReference>
<evidence type="ECO:0000256" key="5">
    <source>
        <dbReference type="ARBA" id="ARBA00022741"/>
    </source>
</evidence>
<dbReference type="PANTHER" id="PTHR43654">
    <property type="entry name" value="GLUTAMATE 5-KINASE"/>
    <property type="match status" value="1"/>
</dbReference>
<dbReference type="CDD" id="cd04242">
    <property type="entry name" value="AAK_G5K_ProB"/>
    <property type="match status" value="1"/>
</dbReference>
<keyword evidence="4 8" id="KW-0808">Transferase</keyword>
<dbReference type="PANTHER" id="PTHR43654:SF1">
    <property type="entry name" value="ISOPENTENYL PHOSPHATE KINASE"/>
    <property type="match status" value="1"/>
</dbReference>
<keyword evidence="6 8" id="KW-0418">Kinase</keyword>
<dbReference type="InterPro" id="IPR041739">
    <property type="entry name" value="G5K_ProB"/>
</dbReference>
<sequence>MSAITQAKRVVVKVGTSTLTYENGKINLRRMESLCKVLSDLQNSGREIILVTSGAIGVGVGKLGLTERPQETEKKQALAAVGQCELMFMYDKFFGEYNCTVAQVLLTGDVVSSPHSKQNVINTFQELIAMNIIPVVNENDTVAVDELVGMQIGDNDTLSAIVAKLTDADLLVILTDIDGLYDANPRADSNAKRIPFVREVTPEVIALAGGTGSNRGTGGMRTKVSAAAIANEAGICCCVMSGANPKNLYHLFDGEQIGTVFGTGKQ</sequence>
<evidence type="ECO:0000256" key="7">
    <source>
        <dbReference type="ARBA" id="ARBA00022840"/>
    </source>
</evidence>
<comment type="caution">
    <text evidence="10">The sequence shown here is derived from an EMBL/GenBank/DDBJ whole genome shotgun (WGS) entry which is preliminary data.</text>
</comment>
<feature type="binding site" evidence="8">
    <location>
        <position position="140"/>
    </location>
    <ligand>
        <name>substrate</name>
    </ligand>
</feature>
<dbReference type="HAMAP" id="MF_00456">
    <property type="entry name" value="ProB"/>
    <property type="match status" value="1"/>
</dbReference>
<evidence type="ECO:0000256" key="1">
    <source>
        <dbReference type="ARBA" id="ARBA00022490"/>
    </source>
</evidence>
<evidence type="ECO:0000256" key="4">
    <source>
        <dbReference type="ARBA" id="ARBA00022679"/>
    </source>
</evidence>
<dbReference type="InterPro" id="IPR011529">
    <property type="entry name" value="Glu_5kinase"/>
</dbReference>
<dbReference type="InterPro" id="IPR001048">
    <property type="entry name" value="Asp/Glu/Uridylate_kinase"/>
</dbReference>
<feature type="binding site" evidence="8">
    <location>
        <position position="13"/>
    </location>
    <ligand>
        <name>ATP</name>
        <dbReference type="ChEBI" id="CHEBI:30616"/>
    </ligand>
</feature>
<keyword evidence="7 8" id="KW-0067">ATP-binding</keyword>
<dbReference type="NCBIfam" id="TIGR01027">
    <property type="entry name" value="proB"/>
    <property type="match status" value="1"/>
</dbReference>
<comment type="pathway">
    <text evidence="8">Amino-acid biosynthesis; L-proline biosynthesis; L-glutamate 5-semialdehyde from L-glutamate: step 1/2.</text>
</comment>
<evidence type="ECO:0000256" key="6">
    <source>
        <dbReference type="ARBA" id="ARBA00022777"/>
    </source>
</evidence>
<evidence type="ECO:0000256" key="3">
    <source>
        <dbReference type="ARBA" id="ARBA00022650"/>
    </source>
</evidence>
<comment type="function">
    <text evidence="8">Catalyzes the transfer of a phosphate group to glutamate to form L-glutamate 5-phosphate.</text>
</comment>
<feature type="binding site" evidence="8">
    <location>
        <position position="53"/>
    </location>
    <ligand>
        <name>substrate</name>
    </ligand>
</feature>
<evidence type="ECO:0000313" key="10">
    <source>
        <dbReference type="EMBL" id="MCG4611606.1"/>
    </source>
</evidence>
<keyword evidence="3 8" id="KW-0641">Proline biosynthesis</keyword>
<gene>
    <name evidence="8 10" type="primary">proB</name>
    <name evidence="10" type="ORF">L0P57_11790</name>
</gene>
<name>A0ABS9MLA8_9FIRM</name>
<dbReference type="GO" id="GO:0004349">
    <property type="term" value="F:glutamate 5-kinase activity"/>
    <property type="evidence" value="ECO:0007669"/>
    <property type="project" value="UniProtKB-EC"/>
</dbReference>
<protein>
    <recommendedName>
        <fullName evidence="8">Glutamate 5-kinase</fullName>
        <ecNumber evidence="8">2.7.2.11</ecNumber>
    </recommendedName>
    <alternativeName>
        <fullName evidence="8">Gamma-glutamyl kinase</fullName>
        <shortName evidence="8">GK</shortName>
    </alternativeName>
</protein>
<dbReference type="Gene3D" id="3.40.1160.10">
    <property type="entry name" value="Acetylglutamate kinase-like"/>
    <property type="match status" value="1"/>
</dbReference>
<feature type="binding site" evidence="8">
    <location>
        <begin position="217"/>
        <end position="223"/>
    </location>
    <ligand>
        <name>ATP</name>
        <dbReference type="ChEBI" id="CHEBI:30616"/>
    </ligand>
</feature>
<keyword evidence="1 8" id="KW-0963">Cytoplasm</keyword>
<keyword evidence="11" id="KW-1185">Reference proteome</keyword>
<dbReference type="Pfam" id="PF00696">
    <property type="entry name" value="AA_kinase"/>
    <property type="match status" value="1"/>
</dbReference>
<dbReference type="EMBL" id="JAKNHQ010000019">
    <property type="protein sequence ID" value="MCG4611606.1"/>
    <property type="molecule type" value="Genomic_DNA"/>
</dbReference>
<reference evidence="10 11" key="1">
    <citation type="submission" date="2022-01" db="EMBL/GenBank/DDBJ databases">
        <title>Collection of gut derived symbiotic bacterial strains cultured from healthy donors.</title>
        <authorList>
            <person name="Lin H."/>
            <person name="Kohout C."/>
            <person name="Waligurski E."/>
            <person name="Pamer E.G."/>
        </authorList>
    </citation>
    <scope>NUCLEOTIDE SEQUENCE [LARGE SCALE GENOMIC DNA]</scope>
    <source>
        <strain evidence="10 11">DFI.7.58</strain>
    </source>
</reference>